<dbReference type="HOGENOM" id="CLU_2795664_0_0_1"/>
<protein>
    <submittedName>
        <fullName evidence="2">Uncharacterized protein</fullName>
    </submittedName>
</protein>
<reference evidence="2 3" key="1">
    <citation type="submission" date="2014-04" db="EMBL/GenBank/DDBJ databases">
        <authorList>
            <consortium name="DOE Joint Genome Institute"/>
            <person name="Kuo A."/>
            <person name="Ruytinx J."/>
            <person name="Rineau F."/>
            <person name="Colpaert J."/>
            <person name="Kohler A."/>
            <person name="Nagy L.G."/>
            <person name="Floudas D."/>
            <person name="Copeland A."/>
            <person name="Barry K.W."/>
            <person name="Cichocki N."/>
            <person name="Veneault-Fourrey C."/>
            <person name="LaButti K."/>
            <person name="Lindquist E.A."/>
            <person name="Lipzen A."/>
            <person name="Lundell T."/>
            <person name="Morin E."/>
            <person name="Murat C."/>
            <person name="Sun H."/>
            <person name="Tunlid A."/>
            <person name="Henrissat B."/>
            <person name="Grigoriev I.V."/>
            <person name="Hibbett D.S."/>
            <person name="Martin F."/>
            <person name="Nordberg H.P."/>
            <person name="Cantor M.N."/>
            <person name="Hua S.X."/>
        </authorList>
    </citation>
    <scope>NUCLEOTIDE SEQUENCE [LARGE SCALE GENOMIC DNA]</scope>
    <source>
        <strain evidence="2 3">UH-Slu-Lm8-n1</strain>
    </source>
</reference>
<evidence type="ECO:0000313" key="3">
    <source>
        <dbReference type="Proteomes" id="UP000054485"/>
    </source>
</evidence>
<accession>A0A0C9Z935</accession>
<keyword evidence="3" id="KW-1185">Reference proteome</keyword>
<evidence type="ECO:0000313" key="2">
    <source>
        <dbReference type="EMBL" id="KIK33980.1"/>
    </source>
</evidence>
<evidence type="ECO:0000256" key="1">
    <source>
        <dbReference type="SAM" id="MobiDB-lite"/>
    </source>
</evidence>
<reference evidence="3" key="2">
    <citation type="submission" date="2015-01" db="EMBL/GenBank/DDBJ databases">
        <title>Evolutionary Origins and Diversification of the Mycorrhizal Mutualists.</title>
        <authorList>
            <consortium name="DOE Joint Genome Institute"/>
            <consortium name="Mycorrhizal Genomics Consortium"/>
            <person name="Kohler A."/>
            <person name="Kuo A."/>
            <person name="Nagy L.G."/>
            <person name="Floudas D."/>
            <person name="Copeland A."/>
            <person name="Barry K.W."/>
            <person name="Cichocki N."/>
            <person name="Veneault-Fourrey C."/>
            <person name="LaButti K."/>
            <person name="Lindquist E.A."/>
            <person name="Lipzen A."/>
            <person name="Lundell T."/>
            <person name="Morin E."/>
            <person name="Murat C."/>
            <person name="Riley R."/>
            <person name="Ohm R."/>
            <person name="Sun H."/>
            <person name="Tunlid A."/>
            <person name="Henrissat B."/>
            <person name="Grigoriev I.V."/>
            <person name="Hibbett D.S."/>
            <person name="Martin F."/>
        </authorList>
    </citation>
    <scope>NUCLEOTIDE SEQUENCE [LARGE SCALE GENOMIC DNA]</scope>
    <source>
        <strain evidence="3">UH-Slu-Lm8-n1</strain>
    </source>
</reference>
<feature type="region of interest" description="Disordered" evidence="1">
    <location>
        <begin position="1"/>
        <end position="23"/>
    </location>
</feature>
<dbReference type="AlphaFoldDB" id="A0A0C9Z935"/>
<dbReference type="InParanoid" id="A0A0C9Z935"/>
<gene>
    <name evidence="2" type="ORF">CY34DRAFT_665742</name>
</gene>
<dbReference type="EMBL" id="KN835830">
    <property type="protein sequence ID" value="KIK33980.1"/>
    <property type="molecule type" value="Genomic_DNA"/>
</dbReference>
<name>A0A0C9Z935_9AGAM</name>
<proteinExistence type="predicted"/>
<dbReference type="Proteomes" id="UP000054485">
    <property type="component" value="Unassembled WGS sequence"/>
</dbReference>
<organism evidence="2 3">
    <name type="scientific">Suillus luteus UH-Slu-Lm8-n1</name>
    <dbReference type="NCBI Taxonomy" id="930992"/>
    <lineage>
        <taxon>Eukaryota</taxon>
        <taxon>Fungi</taxon>
        <taxon>Dikarya</taxon>
        <taxon>Basidiomycota</taxon>
        <taxon>Agaricomycotina</taxon>
        <taxon>Agaricomycetes</taxon>
        <taxon>Agaricomycetidae</taxon>
        <taxon>Boletales</taxon>
        <taxon>Suillineae</taxon>
        <taxon>Suillaceae</taxon>
        <taxon>Suillus</taxon>
    </lineage>
</organism>
<sequence>MHGAPRASSHHKPSPKVASYSNLNPNTGKQAFYAMKPGTHCDTAFHGTCQIVLRSPFTGIVVPFPPRW</sequence>